<reference evidence="1" key="1">
    <citation type="submission" date="2012-09" db="EMBL/GenBank/DDBJ databases">
        <title>Metagenomic Characterization of a Microbial Community in Wastewater Detects High Levels of Antibiotic Resistance.</title>
        <authorList>
            <person name="Abrams M."/>
            <person name="Caldwell A."/>
            <person name="Vandaei E."/>
            <person name="Lee W."/>
            <person name="Perrott J."/>
            <person name="Khan S.Y."/>
            <person name="Ta J."/>
            <person name="Romero D."/>
            <person name="Nguyen V."/>
            <person name="Pourmand N."/>
            <person name="Ouverney C.C."/>
        </authorList>
    </citation>
    <scope>NUCLEOTIDE SEQUENCE</scope>
</reference>
<protein>
    <submittedName>
        <fullName evidence="1">Uncharacterized protein</fullName>
    </submittedName>
</protein>
<dbReference type="AlphaFoldDB" id="L7W016"/>
<organism evidence="1">
    <name type="scientific">uncultured bacterium A1Q1_fos_2101</name>
    <dbReference type="NCBI Taxonomy" id="1256561"/>
    <lineage>
        <taxon>Bacteria</taxon>
        <taxon>environmental samples</taxon>
    </lineage>
</organism>
<evidence type="ECO:0000313" key="1">
    <source>
        <dbReference type="EMBL" id="AGC72738.1"/>
    </source>
</evidence>
<proteinExistence type="predicted"/>
<dbReference type="EMBL" id="JX649911">
    <property type="protein sequence ID" value="AGC72738.1"/>
    <property type="molecule type" value="Genomic_DNA"/>
</dbReference>
<name>L7W016_9BACT</name>
<sequence>MSGDLPADVKALPDERLILHPTLAPLDEPLLDLWVAEGVPRDLPTILHALNVMAGLWLARKRSAERVAEGALEGQETLFGGDG</sequence>
<accession>L7W016</accession>